<name>A0A8H4A690_GIGMA</name>
<evidence type="ECO:0000313" key="4">
    <source>
        <dbReference type="Proteomes" id="UP000439903"/>
    </source>
</evidence>
<sequence>MTPSRIIQIYNDENIPSSRRSSRHLLSADATPQNKTPSRSRTPCRARTPFSHKENLTPGFNKENITPNVRGILTERIIKPDSANMYRTNSTNMYRVDSTSMYGADSTNIFGVGPTNLFGADSTNIFGVDSTSMFGTDSASIYGMDPTNIYRDSSNALKESKMVTSDCPQIDYFIDDVPNKKYKSASGNGIGMDILKQRIMDLERELANQVERSEKILRDLDSTRYAALKYKNDLYGPVFIDGDQKSINKLLSRISKNCGPDVLKEFKGTCDGSQPTVSQIFEWLEDSGYLIPAILRDFRATETVVWLDLTYTFEAMKKEVSNKFITENRFKPTEKQLLNRHMLISGQLLAVFALPNSFHQLTSLKLSSIPIRNADIVNLRGLKMLSELFVDDTGIGNEAVAYIVALKTLRRIDFTGNKEIDDDAACNLIFLENMETIFLDGTSMTMDGIRKYASTTKSSKLSQITIPRECRNYLNRRKEIYCIERKYGMIEDPSRVHLLPPSHIRAQLKFHYEINDKIIITGPIEELAKTLKSILIRRRDDAKVMHLAGGRDK</sequence>
<gene>
    <name evidence="3" type="ORF">F8M41_003504</name>
</gene>
<keyword evidence="1" id="KW-0175">Coiled coil</keyword>
<proteinExistence type="predicted"/>
<dbReference type="Gene3D" id="3.80.10.10">
    <property type="entry name" value="Ribonuclease Inhibitor"/>
    <property type="match status" value="1"/>
</dbReference>
<dbReference type="Proteomes" id="UP000439903">
    <property type="component" value="Unassembled WGS sequence"/>
</dbReference>
<reference evidence="3 4" key="1">
    <citation type="journal article" date="2019" name="Environ. Microbiol.">
        <title>At the nexus of three kingdoms: the genome of the mycorrhizal fungus Gigaspora margarita provides insights into plant, endobacterial and fungal interactions.</title>
        <authorList>
            <person name="Venice F."/>
            <person name="Ghignone S."/>
            <person name="Salvioli di Fossalunga A."/>
            <person name="Amselem J."/>
            <person name="Novero M."/>
            <person name="Xianan X."/>
            <person name="Sedzielewska Toro K."/>
            <person name="Morin E."/>
            <person name="Lipzen A."/>
            <person name="Grigoriev I.V."/>
            <person name="Henrissat B."/>
            <person name="Martin F.M."/>
            <person name="Bonfante P."/>
        </authorList>
    </citation>
    <scope>NUCLEOTIDE SEQUENCE [LARGE SCALE GENOMIC DNA]</scope>
    <source>
        <strain evidence="3 4">BEG34</strain>
    </source>
</reference>
<keyword evidence="4" id="KW-1185">Reference proteome</keyword>
<organism evidence="3 4">
    <name type="scientific">Gigaspora margarita</name>
    <dbReference type="NCBI Taxonomy" id="4874"/>
    <lineage>
        <taxon>Eukaryota</taxon>
        <taxon>Fungi</taxon>
        <taxon>Fungi incertae sedis</taxon>
        <taxon>Mucoromycota</taxon>
        <taxon>Glomeromycotina</taxon>
        <taxon>Glomeromycetes</taxon>
        <taxon>Diversisporales</taxon>
        <taxon>Gigasporaceae</taxon>
        <taxon>Gigaspora</taxon>
    </lineage>
</organism>
<dbReference type="InterPro" id="IPR032675">
    <property type="entry name" value="LRR_dom_sf"/>
</dbReference>
<feature type="region of interest" description="Disordered" evidence="2">
    <location>
        <begin position="16"/>
        <end position="53"/>
    </location>
</feature>
<protein>
    <submittedName>
        <fullName evidence="3">Uncharacterized protein</fullName>
    </submittedName>
</protein>
<dbReference type="SUPFAM" id="SSF52047">
    <property type="entry name" value="RNI-like"/>
    <property type="match status" value="1"/>
</dbReference>
<dbReference type="AlphaFoldDB" id="A0A8H4A690"/>
<accession>A0A8H4A690</accession>
<comment type="caution">
    <text evidence="3">The sequence shown here is derived from an EMBL/GenBank/DDBJ whole genome shotgun (WGS) entry which is preliminary data.</text>
</comment>
<evidence type="ECO:0000313" key="3">
    <source>
        <dbReference type="EMBL" id="KAF0444020.1"/>
    </source>
</evidence>
<evidence type="ECO:0000256" key="1">
    <source>
        <dbReference type="SAM" id="Coils"/>
    </source>
</evidence>
<feature type="compositionally biased region" description="Polar residues" evidence="2">
    <location>
        <begin position="30"/>
        <end position="41"/>
    </location>
</feature>
<feature type="coiled-coil region" evidence="1">
    <location>
        <begin position="192"/>
        <end position="219"/>
    </location>
</feature>
<evidence type="ECO:0000256" key="2">
    <source>
        <dbReference type="SAM" id="MobiDB-lite"/>
    </source>
</evidence>
<dbReference type="OrthoDB" id="120976at2759"/>
<dbReference type="EMBL" id="WTPW01001304">
    <property type="protein sequence ID" value="KAF0444020.1"/>
    <property type="molecule type" value="Genomic_DNA"/>
</dbReference>